<accession>A0ACB0KDG2</accession>
<comment type="caution">
    <text evidence="1">The sequence shown here is derived from an EMBL/GenBank/DDBJ whole genome shotgun (WGS) entry which is preliminary data.</text>
</comment>
<evidence type="ECO:0000313" key="1">
    <source>
        <dbReference type="EMBL" id="CAJ2654546.1"/>
    </source>
</evidence>
<name>A0ACB0KDG2_TRIPR</name>
<proteinExistence type="predicted"/>
<gene>
    <name evidence="1" type="ORF">MILVUS5_LOCUS21667</name>
</gene>
<protein>
    <submittedName>
        <fullName evidence="1">Uncharacterized protein</fullName>
    </submittedName>
</protein>
<sequence length="105" mass="12174">MEESIIKQEKCEDTNITKPIQEQEVIIMEELEECKTPTCSRSKIPIAINCPPAPRKKRKPSLSSHSCFMKRSLASQFKYVVKAEEVDSFFQSMFKLTKVINKRCM</sequence>
<reference evidence="1" key="1">
    <citation type="submission" date="2023-10" db="EMBL/GenBank/DDBJ databases">
        <authorList>
            <person name="Rodriguez Cubillos JULIANA M."/>
            <person name="De Vega J."/>
        </authorList>
    </citation>
    <scope>NUCLEOTIDE SEQUENCE</scope>
</reference>
<dbReference type="Proteomes" id="UP001177021">
    <property type="component" value="Unassembled WGS sequence"/>
</dbReference>
<keyword evidence="2" id="KW-1185">Reference proteome</keyword>
<organism evidence="1 2">
    <name type="scientific">Trifolium pratense</name>
    <name type="common">Red clover</name>
    <dbReference type="NCBI Taxonomy" id="57577"/>
    <lineage>
        <taxon>Eukaryota</taxon>
        <taxon>Viridiplantae</taxon>
        <taxon>Streptophyta</taxon>
        <taxon>Embryophyta</taxon>
        <taxon>Tracheophyta</taxon>
        <taxon>Spermatophyta</taxon>
        <taxon>Magnoliopsida</taxon>
        <taxon>eudicotyledons</taxon>
        <taxon>Gunneridae</taxon>
        <taxon>Pentapetalae</taxon>
        <taxon>rosids</taxon>
        <taxon>fabids</taxon>
        <taxon>Fabales</taxon>
        <taxon>Fabaceae</taxon>
        <taxon>Papilionoideae</taxon>
        <taxon>50 kb inversion clade</taxon>
        <taxon>NPAAA clade</taxon>
        <taxon>Hologalegina</taxon>
        <taxon>IRL clade</taxon>
        <taxon>Trifolieae</taxon>
        <taxon>Trifolium</taxon>
    </lineage>
</organism>
<dbReference type="EMBL" id="CASHSV030000206">
    <property type="protein sequence ID" value="CAJ2654546.1"/>
    <property type="molecule type" value="Genomic_DNA"/>
</dbReference>
<evidence type="ECO:0000313" key="2">
    <source>
        <dbReference type="Proteomes" id="UP001177021"/>
    </source>
</evidence>